<dbReference type="PANTHER" id="PTHR15665">
    <property type="entry name" value="ASTEROID PROTEIN"/>
    <property type="match status" value="1"/>
</dbReference>
<dbReference type="PANTHER" id="PTHR15665:SF1">
    <property type="entry name" value="PROTEIN ASTEROID HOMOLOG 1"/>
    <property type="match status" value="1"/>
</dbReference>
<comment type="caution">
    <text evidence="3">The sequence shown here is derived from an EMBL/GenBank/DDBJ whole genome shotgun (WGS) entry which is preliminary data.</text>
</comment>
<dbReference type="InterPro" id="IPR026832">
    <property type="entry name" value="Asteroid"/>
</dbReference>
<dbReference type="AlphaFoldDB" id="A0A507R013"/>
<dbReference type="Proteomes" id="UP000319663">
    <property type="component" value="Unassembled WGS sequence"/>
</dbReference>
<dbReference type="InterPro" id="IPR039436">
    <property type="entry name" value="Asteroid_dom"/>
</dbReference>
<dbReference type="Gene3D" id="3.40.50.1010">
    <property type="entry name" value="5'-nuclease"/>
    <property type="match status" value="1"/>
</dbReference>
<gene>
    <name evidence="3" type="ORF">MPDQ_004792</name>
</gene>
<dbReference type="Pfam" id="PF12813">
    <property type="entry name" value="XPG_I_2"/>
    <property type="match status" value="1"/>
</dbReference>
<reference evidence="3 4" key="1">
    <citation type="submission" date="2019-06" db="EMBL/GenBank/DDBJ databases">
        <title>Wine fermentation using esterase from Monascus purpureus.</title>
        <authorList>
            <person name="Geng C."/>
            <person name="Zhang Y."/>
        </authorList>
    </citation>
    <scope>NUCLEOTIDE SEQUENCE [LARGE SCALE GENOMIC DNA]</scope>
    <source>
        <strain evidence="3">HQ1</strain>
    </source>
</reference>
<protein>
    <recommendedName>
        <fullName evidence="2">Asteroid domain-containing protein</fullName>
    </recommendedName>
</protein>
<accession>A0A507R013</accession>
<evidence type="ECO:0000259" key="2">
    <source>
        <dbReference type="Pfam" id="PF12813"/>
    </source>
</evidence>
<dbReference type="SUPFAM" id="SSF88723">
    <property type="entry name" value="PIN domain-like"/>
    <property type="match status" value="1"/>
</dbReference>
<sequence length="568" mass="64310">MLNRHAMKSNIFFDGALPEAKREARLHRLEKSRLKHELFCIRNKNSLEPPQNLVNGRSAIDPEKVLLARSVPTKYKYLPENPFMVPAVFEDLRCRWNKENIAKEANAILCSSLPNLNDFPWADITVMVPREADVDCAHMCRVKGCAVLTNDSDLLLHDLGLYGSVLFLDSVVMHGWDPCKPTEAEIRASRLTPAALSRRLGLADVRRFAYELRQNPRLGLTALVRRSKDPLRTCKATSDYLRFLEEYQPFVGPHVMNEESTTWQLPQCLDARVCEIFSQCEYNDVNSPPGVLHMYLPILNDDPARRCAWVAGRGYRTLGYSILNMSRQVTRRSSFVHEYVRRGQRIVVDRITLVSEGQITIEMRALSQRLALVQAMIGDCPSPGCWTMFALSEIYNLEPNRARLPKPEQLTRFLRLGYMGKKLDWADIHLLAQSQAVLYSLRILKQLIGVASQAKDVANEVEGALAGLPPLRVLMRSRREMSQELLNDTSVDLLVDAFYQMSKDGRLSENLCSGRIATSTNCSVMNGSRYAAYCGVRFVKPLYFEALRLPNRISSIRSPGVTTAGESN</sequence>
<evidence type="ECO:0000313" key="3">
    <source>
        <dbReference type="EMBL" id="TQB74490.1"/>
    </source>
</evidence>
<proteinExistence type="inferred from homology"/>
<keyword evidence="4" id="KW-1185">Reference proteome</keyword>
<dbReference type="STRING" id="5098.A0A507R013"/>
<evidence type="ECO:0000313" key="4">
    <source>
        <dbReference type="Proteomes" id="UP000319663"/>
    </source>
</evidence>
<feature type="domain" description="Asteroid" evidence="2">
    <location>
        <begin position="80"/>
        <end position="353"/>
    </location>
</feature>
<dbReference type="EMBL" id="VIFY01000031">
    <property type="protein sequence ID" value="TQB74490.1"/>
    <property type="molecule type" value="Genomic_DNA"/>
</dbReference>
<comment type="similarity">
    <text evidence="1">Belongs to the asteroid family.</text>
</comment>
<organism evidence="3 4">
    <name type="scientific">Monascus purpureus</name>
    <name type="common">Red mold</name>
    <name type="synonym">Monascus anka</name>
    <dbReference type="NCBI Taxonomy" id="5098"/>
    <lineage>
        <taxon>Eukaryota</taxon>
        <taxon>Fungi</taxon>
        <taxon>Dikarya</taxon>
        <taxon>Ascomycota</taxon>
        <taxon>Pezizomycotina</taxon>
        <taxon>Eurotiomycetes</taxon>
        <taxon>Eurotiomycetidae</taxon>
        <taxon>Eurotiales</taxon>
        <taxon>Aspergillaceae</taxon>
        <taxon>Monascus</taxon>
    </lineage>
</organism>
<name>A0A507R013_MONPU</name>
<dbReference type="InterPro" id="IPR029060">
    <property type="entry name" value="PIN-like_dom_sf"/>
</dbReference>
<evidence type="ECO:0000256" key="1">
    <source>
        <dbReference type="ARBA" id="ARBA00007398"/>
    </source>
</evidence>